<evidence type="ECO:0000313" key="2">
    <source>
        <dbReference type="Proteomes" id="UP000679690"/>
    </source>
</evidence>
<sequence length="231" mass="24471">MPIRPTPSTTDLAELTLLPEAAAGRKVSAAPGDVAVTAGTAGVIVHNRQPVHIYTRPGGPAIAWLPTQQCGSDTWLPVIDQQPGWVRVLLPSHPNGARGWITTSDLDRSHTPHEIRVHRRSGRLQLLTDGRLTGGWQVAAGSEQTPLPDGRTFLLALVPGAERRPSPRVLALATHSPASPTCTGIPGTVAIHPGPGVTDDDDPCRACLRVPAAAFDALTQVRPGSLVRIYR</sequence>
<dbReference type="EMBL" id="JAGFNS010000002">
    <property type="protein sequence ID" value="MBO3736611.1"/>
    <property type="molecule type" value="Genomic_DNA"/>
</dbReference>
<protein>
    <submittedName>
        <fullName evidence="1">Uncharacterized protein</fullName>
    </submittedName>
</protein>
<name>A0ABS3UCV6_9ACTN</name>
<gene>
    <name evidence="1" type="ORF">J5X75_03645</name>
</gene>
<dbReference type="RefSeq" id="WP_208465832.1">
    <property type="nucleotide sequence ID" value="NZ_JAGFNS010000002.1"/>
</dbReference>
<keyword evidence="2" id="KW-1185">Reference proteome</keyword>
<accession>A0ABS3UCV6</accession>
<proteinExistence type="predicted"/>
<organism evidence="1 2">
    <name type="scientific">Actinoplanes flavus</name>
    <dbReference type="NCBI Taxonomy" id="2820290"/>
    <lineage>
        <taxon>Bacteria</taxon>
        <taxon>Bacillati</taxon>
        <taxon>Actinomycetota</taxon>
        <taxon>Actinomycetes</taxon>
        <taxon>Micromonosporales</taxon>
        <taxon>Micromonosporaceae</taxon>
        <taxon>Actinoplanes</taxon>
    </lineage>
</organism>
<comment type="caution">
    <text evidence="1">The sequence shown here is derived from an EMBL/GenBank/DDBJ whole genome shotgun (WGS) entry which is preliminary data.</text>
</comment>
<reference evidence="1 2" key="1">
    <citation type="submission" date="2021-03" db="EMBL/GenBank/DDBJ databases">
        <title>Actinoplanes flavus sp. nov., a novel actinomycete isolated from Coconut Palm rhizosphere soil.</title>
        <authorList>
            <person name="Luo X."/>
        </authorList>
    </citation>
    <scope>NUCLEOTIDE SEQUENCE [LARGE SCALE GENOMIC DNA]</scope>
    <source>
        <strain evidence="1 2">NEAU-H7</strain>
    </source>
</reference>
<evidence type="ECO:0000313" key="1">
    <source>
        <dbReference type="EMBL" id="MBO3736611.1"/>
    </source>
</evidence>
<dbReference type="Proteomes" id="UP000679690">
    <property type="component" value="Unassembled WGS sequence"/>
</dbReference>